<evidence type="ECO:0000256" key="1">
    <source>
        <dbReference type="ARBA" id="ARBA00004651"/>
    </source>
</evidence>
<dbReference type="PANTHER" id="PTHR21137:SF35">
    <property type="entry name" value="ODORANT RECEPTOR 19A-RELATED"/>
    <property type="match status" value="1"/>
</dbReference>
<dbReference type="GO" id="GO:0007165">
    <property type="term" value="P:signal transduction"/>
    <property type="evidence" value="ECO:0007669"/>
    <property type="project" value="UniProtKB-KW"/>
</dbReference>
<feature type="transmembrane region" description="Helical" evidence="10">
    <location>
        <begin position="311"/>
        <end position="328"/>
    </location>
</feature>
<feature type="transmembrane region" description="Helical" evidence="10">
    <location>
        <begin position="206"/>
        <end position="237"/>
    </location>
</feature>
<feature type="transmembrane region" description="Helical" evidence="10">
    <location>
        <begin position="74"/>
        <end position="95"/>
    </location>
</feature>
<evidence type="ECO:0000256" key="4">
    <source>
        <dbReference type="ARBA" id="ARBA00022692"/>
    </source>
</evidence>
<accession>A0A857N2F6</accession>
<keyword evidence="4 10" id="KW-0812">Transmembrane</keyword>
<organism evidence="11">
    <name type="scientific">Sirex noctilio</name>
    <dbReference type="NCBI Taxonomy" id="36765"/>
    <lineage>
        <taxon>Eukaryota</taxon>
        <taxon>Metazoa</taxon>
        <taxon>Ecdysozoa</taxon>
        <taxon>Arthropoda</taxon>
        <taxon>Hexapoda</taxon>
        <taxon>Insecta</taxon>
        <taxon>Pterygota</taxon>
        <taxon>Neoptera</taxon>
        <taxon>Endopterygota</taxon>
        <taxon>Hymenoptera</taxon>
        <taxon>Siricoidea</taxon>
        <taxon>Siricidae</taxon>
        <taxon>Sirex</taxon>
    </lineage>
</organism>
<reference evidence="11" key="1">
    <citation type="submission" date="2019-04" db="EMBL/GenBank/DDBJ databases">
        <authorList>
            <person name="Guo B."/>
            <person name="Lu P."/>
        </authorList>
    </citation>
    <scope>NUCLEOTIDE SEQUENCE</scope>
</reference>
<evidence type="ECO:0000256" key="2">
    <source>
        <dbReference type="ARBA" id="ARBA00022475"/>
    </source>
</evidence>
<dbReference type="GO" id="GO:0005886">
    <property type="term" value="C:plasma membrane"/>
    <property type="evidence" value="ECO:0007669"/>
    <property type="project" value="UniProtKB-SubCell"/>
</dbReference>
<dbReference type="GO" id="GO:0004984">
    <property type="term" value="F:olfactory receptor activity"/>
    <property type="evidence" value="ECO:0007669"/>
    <property type="project" value="InterPro"/>
</dbReference>
<keyword evidence="7 10" id="KW-0472">Membrane</keyword>
<comment type="subcellular location">
    <subcellularLocation>
        <location evidence="1 10">Cell membrane</location>
        <topology evidence="1 10">Multi-pass membrane protein</topology>
    </subcellularLocation>
</comment>
<comment type="similarity">
    <text evidence="10">Belongs to the insect chemoreceptor superfamily. Heteromeric odorant receptor channel (TC 1.A.69) family.</text>
</comment>
<evidence type="ECO:0000256" key="10">
    <source>
        <dbReference type="RuleBase" id="RU351113"/>
    </source>
</evidence>
<protein>
    <recommendedName>
        <fullName evidence="10">Odorant receptor</fullName>
    </recommendedName>
</protein>
<comment type="caution">
    <text evidence="10">Lacks conserved residue(s) required for the propagation of feature annotation.</text>
</comment>
<evidence type="ECO:0000256" key="5">
    <source>
        <dbReference type="ARBA" id="ARBA00022725"/>
    </source>
</evidence>
<sequence>MPRTVVRICGWSSVDYREQKSKIDEFGKKEIGSAMRLKVTPEAALNFTKISVRTICSWPPPPDATKLQIILFEVFWWISHLFLVLLVLPLMLAVYEYRRNPSILTKTLCEVSAIAQTAIKMGICRGQYNRFQVLFSEMETFLKHANSHERTVLQRYVDKVAVFHAFITISAYLTAFAFACGPLVLSQPFPSEATYPFPIDSRFVKIILLVLQEVAVIQAGAGVAVDCQAAVLIWFTGARFELLALKMKKVESEYELNGYLWEHQKLLKYANEMRLAVRFIAFAAIALTTVGVTCGGLQLISHQPLSVKGQFFILILTAALELFAYAWPADNLISASESIGRAAYNSPWIGKSSKMLTSLLILFRRSNEPLVISFNGIVPAVSLNFYGDFLSSSFAYFTTLRVLVGE</sequence>
<evidence type="ECO:0000256" key="3">
    <source>
        <dbReference type="ARBA" id="ARBA00022606"/>
    </source>
</evidence>
<dbReference type="EMBL" id="MK749002">
    <property type="protein sequence ID" value="QHN69099.1"/>
    <property type="molecule type" value="mRNA"/>
</dbReference>
<keyword evidence="6 10" id="KW-1133">Transmembrane helix</keyword>
<keyword evidence="9 10" id="KW-0807">Transducer</keyword>
<feature type="transmembrane region" description="Helical" evidence="10">
    <location>
        <begin position="160"/>
        <end position="186"/>
    </location>
</feature>
<keyword evidence="5 10" id="KW-0552">Olfaction</keyword>
<evidence type="ECO:0000256" key="6">
    <source>
        <dbReference type="ARBA" id="ARBA00022989"/>
    </source>
</evidence>
<dbReference type="PANTHER" id="PTHR21137">
    <property type="entry name" value="ODORANT RECEPTOR"/>
    <property type="match status" value="1"/>
</dbReference>
<keyword evidence="8 10" id="KW-0675">Receptor</keyword>
<name>A0A857N2F6_9HYME</name>
<keyword evidence="2" id="KW-1003">Cell membrane</keyword>
<evidence type="ECO:0000256" key="7">
    <source>
        <dbReference type="ARBA" id="ARBA00023136"/>
    </source>
</evidence>
<dbReference type="InterPro" id="IPR004117">
    <property type="entry name" value="7tm6_olfct_rcpt"/>
</dbReference>
<evidence type="ECO:0000256" key="8">
    <source>
        <dbReference type="ARBA" id="ARBA00023170"/>
    </source>
</evidence>
<proteinExistence type="evidence at transcript level"/>
<evidence type="ECO:0000313" key="11">
    <source>
        <dbReference type="EMBL" id="QHN69099.1"/>
    </source>
</evidence>
<dbReference type="AlphaFoldDB" id="A0A857N2F6"/>
<evidence type="ECO:0000256" key="9">
    <source>
        <dbReference type="ARBA" id="ARBA00023224"/>
    </source>
</evidence>
<dbReference type="GO" id="GO:0005549">
    <property type="term" value="F:odorant binding"/>
    <property type="evidence" value="ECO:0007669"/>
    <property type="project" value="InterPro"/>
</dbReference>
<dbReference type="Pfam" id="PF02949">
    <property type="entry name" value="7tm_6"/>
    <property type="match status" value="1"/>
</dbReference>
<keyword evidence="3 10" id="KW-0716">Sensory transduction</keyword>
<feature type="transmembrane region" description="Helical" evidence="10">
    <location>
        <begin position="275"/>
        <end position="299"/>
    </location>
</feature>